<sequence length="394" mass="43701">MTSTANIATEEKTTIQSTNSPAKVLQNIVQKKITGRLTVADPKDNSIYWRIYFGNGSVNFAHSAVGQKERLEYLLHRYYPQMAMTANSEFKSDYDEICRYWKAGNLSLQEARKILFCLTQEALVQVLALPQAVVHFDKTVGLDPILLSVPLKEVVLPMRGLIAQWQQLNPEISSPFQRFGIKNLEQFAILIRQKIKDVTSIKTVAKVINENPSLYEAAKHLKTDALALAAMLQPLVKAGAVSVSPYQTPKTNNGPIIACIDDSKTVHRNVKLILEAAGYRVLSITEPAKALTALARHKPALVLMDINMPDINGYELSRLLRQSTQLRHVPIVMLTGRDGLVDKLRAKAVGAQDYVTKPFNPDQLLQSVANQIAASQKQQGENLANVATMQVAYS</sequence>
<gene>
    <name evidence="5" type="ORF">ENR15_22465</name>
</gene>
<keyword evidence="2" id="KW-0364">Heterocyst</keyword>
<feature type="modified residue" description="4-aspartylphosphate" evidence="3">
    <location>
        <position position="305"/>
    </location>
</feature>
<dbReference type="InterPro" id="IPR025497">
    <property type="entry name" value="PatA-like_N"/>
</dbReference>
<reference evidence="5" key="1">
    <citation type="journal article" date="2020" name="mSystems">
        <title>Genome- and Community-Level Interaction Insights into Carbon Utilization and Element Cycling Functions of Hydrothermarchaeota in Hydrothermal Sediment.</title>
        <authorList>
            <person name="Zhou Z."/>
            <person name="Liu Y."/>
            <person name="Xu W."/>
            <person name="Pan J."/>
            <person name="Luo Z.H."/>
            <person name="Li M."/>
        </authorList>
    </citation>
    <scope>NUCLEOTIDE SEQUENCE [LARGE SCALE GENOMIC DNA]</scope>
    <source>
        <strain evidence="5">SpSt-374</strain>
    </source>
</reference>
<proteinExistence type="evidence at transcript level"/>
<dbReference type="InterPro" id="IPR050595">
    <property type="entry name" value="Bact_response_regulator"/>
</dbReference>
<evidence type="ECO:0000256" key="2">
    <source>
        <dbReference type="PIRNR" id="PIRNR005897"/>
    </source>
</evidence>
<dbReference type="GO" id="GO:0000160">
    <property type="term" value="P:phosphorelay signal transduction system"/>
    <property type="evidence" value="ECO:0007669"/>
    <property type="project" value="UniProtKB-KW"/>
</dbReference>
<comment type="induction">
    <text evidence="2">By nitrogen starvation.</text>
</comment>
<protein>
    <recommendedName>
        <fullName evidence="2">Protein PatA</fullName>
    </recommendedName>
</protein>
<dbReference type="PROSITE" id="PS50110">
    <property type="entry name" value="RESPONSE_REGULATORY"/>
    <property type="match status" value="1"/>
</dbReference>
<evidence type="ECO:0000256" key="1">
    <source>
        <dbReference type="ARBA" id="ARBA00022553"/>
    </source>
</evidence>
<evidence type="ECO:0000313" key="5">
    <source>
        <dbReference type="EMBL" id="HGG03324.1"/>
    </source>
</evidence>
<dbReference type="Gene3D" id="3.40.50.2300">
    <property type="match status" value="1"/>
</dbReference>
<comment type="caution">
    <text evidence="5">The sequence shown here is derived from an EMBL/GenBank/DDBJ whole genome shotgun (WGS) entry which is preliminary data.</text>
</comment>
<keyword evidence="1 3" id="KW-0597">Phosphoprotein</keyword>
<dbReference type="Pfam" id="PF00072">
    <property type="entry name" value="Response_reg"/>
    <property type="match status" value="1"/>
</dbReference>
<dbReference type="PANTHER" id="PTHR44591">
    <property type="entry name" value="STRESS RESPONSE REGULATOR PROTEIN 1"/>
    <property type="match status" value="1"/>
</dbReference>
<dbReference type="EMBL" id="DSPX01000231">
    <property type="protein sequence ID" value="HGG03324.1"/>
    <property type="molecule type" value="Genomic_DNA"/>
</dbReference>
<evidence type="ECO:0000256" key="3">
    <source>
        <dbReference type="PROSITE-ProRule" id="PRU00169"/>
    </source>
</evidence>
<name>A0A7C3ZQ14_9CYAN</name>
<dbReference type="GO" id="GO:0043158">
    <property type="term" value="P:heterocyst development"/>
    <property type="evidence" value="ECO:0007669"/>
    <property type="project" value="UniProtKB-KW"/>
</dbReference>
<organism evidence="5">
    <name type="scientific">Planktothricoides sp. SpSt-374</name>
    <dbReference type="NCBI Taxonomy" id="2282167"/>
    <lineage>
        <taxon>Bacteria</taxon>
        <taxon>Bacillati</taxon>
        <taxon>Cyanobacteriota</taxon>
        <taxon>Cyanophyceae</taxon>
        <taxon>Oscillatoriophycideae</taxon>
        <taxon>Oscillatoriales</taxon>
        <taxon>Oscillatoriaceae</taxon>
        <taxon>Planktothricoides</taxon>
    </lineage>
</organism>
<comment type="function">
    <text evidence="2">Controls heterocyst pattern formation.</text>
</comment>
<dbReference type="PIRSF" id="PIRSF005897">
    <property type="entry name" value="RR_PatA"/>
    <property type="match status" value="1"/>
</dbReference>
<accession>A0A7C3ZQ14</accession>
<comment type="subcellular location">
    <subcellularLocation>
        <location evidence="2">Cell septum</location>
    </subcellularLocation>
</comment>
<dbReference type="SUPFAM" id="SSF52172">
    <property type="entry name" value="CheY-like"/>
    <property type="match status" value="1"/>
</dbReference>
<keyword evidence="2" id="KW-0902">Two-component regulatory system</keyword>
<dbReference type="SMART" id="SM00448">
    <property type="entry name" value="REC"/>
    <property type="match status" value="1"/>
</dbReference>
<dbReference type="InterPro" id="IPR024186">
    <property type="entry name" value="Sig_transdc_resp-reg_PatA"/>
</dbReference>
<dbReference type="AlphaFoldDB" id="A0A7C3ZQ14"/>
<dbReference type="GO" id="GO:0030428">
    <property type="term" value="C:cell septum"/>
    <property type="evidence" value="ECO:0007669"/>
    <property type="project" value="UniProtKB-SubCell"/>
</dbReference>
<dbReference type="PANTHER" id="PTHR44591:SF23">
    <property type="entry name" value="CHEY SUBFAMILY"/>
    <property type="match status" value="1"/>
</dbReference>
<dbReference type="InterPro" id="IPR001789">
    <property type="entry name" value="Sig_transdc_resp-reg_receiver"/>
</dbReference>
<evidence type="ECO:0000259" key="4">
    <source>
        <dbReference type="PROSITE" id="PS50110"/>
    </source>
</evidence>
<dbReference type="Pfam" id="PF14332">
    <property type="entry name" value="DUF4388"/>
    <property type="match status" value="1"/>
</dbReference>
<dbReference type="InterPro" id="IPR011006">
    <property type="entry name" value="CheY-like_superfamily"/>
</dbReference>
<feature type="domain" description="Response regulatory" evidence="4">
    <location>
        <begin position="256"/>
        <end position="372"/>
    </location>
</feature>